<dbReference type="InterPro" id="IPR000182">
    <property type="entry name" value="GNAT_dom"/>
</dbReference>
<dbReference type="GeneID" id="93347400"/>
<dbReference type="Pfam" id="PF08445">
    <property type="entry name" value="FR47"/>
    <property type="match status" value="1"/>
</dbReference>
<dbReference type="EMBL" id="UGSC01000001">
    <property type="protein sequence ID" value="SUA71188.1"/>
    <property type="molecule type" value="Genomic_DNA"/>
</dbReference>
<accession>A0A378Y2W8</accession>
<dbReference type="SUPFAM" id="SSF55729">
    <property type="entry name" value="Acyl-CoA N-acyltransferases (Nat)"/>
    <property type="match status" value="1"/>
</dbReference>
<evidence type="ECO:0000313" key="2">
    <source>
        <dbReference type="EMBL" id="SUA71188.1"/>
    </source>
</evidence>
<dbReference type="InterPro" id="IPR016181">
    <property type="entry name" value="Acyl_CoA_acyltransferase"/>
</dbReference>
<evidence type="ECO:0000313" key="3">
    <source>
        <dbReference type="Proteomes" id="UP000254400"/>
    </source>
</evidence>
<dbReference type="GO" id="GO:0016747">
    <property type="term" value="F:acyltransferase activity, transferring groups other than amino-acyl groups"/>
    <property type="evidence" value="ECO:0007669"/>
    <property type="project" value="InterPro"/>
</dbReference>
<reference evidence="2 3" key="1">
    <citation type="submission" date="2018-06" db="EMBL/GenBank/DDBJ databases">
        <authorList>
            <consortium name="Pathogen Informatics"/>
            <person name="Doyle S."/>
        </authorList>
    </citation>
    <scope>NUCLEOTIDE SEQUENCE [LARGE SCALE GENOMIC DNA]</scope>
    <source>
        <strain evidence="2 3">NCTC10343</strain>
    </source>
</reference>
<dbReference type="AlphaFoldDB" id="A0A378Y2W8"/>
<dbReference type="InterPro" id="IPR013653">
    <property type="entry name" value="GCN5-like_dom"/>
</dbReference>
<evidence type="ECO:0000259" key="1">
    <source>
        <dbReference type="PROSITE" id="PS51186"/>
    </source>
</evidence>
<gene>
    <name evidence="2" type="ORF">NCTC10343_04075</name>
</gene>
<feature type="domain" description="N-acetyltransferase" evidence="1">
    <location>
        <begin position="132"/>
        <end position="269"/>
    </location>
</feature>
<proteinExistence type="predicted"/>
<sequence>MIEQLVPFDDLLNHNPFLIDEVRYNLLHRICESEESTCLKTFDGNMIFAQSPGHKAWLWISQQIIGNHKLTYIEELLHYLEGTNLSGVCGDVETAENFAHAYAERHTAQVHTHMVMESYFCPEYNKPSGVEGIIRQATSEDVQVVAQLLAGFSKDALDRSVDPTSQISAAKAAIETGNLYLWIVNSMPVSMANIAHRSPRHGRINAVYTPPTWRKKGCASAIVSGLCSILKNEQLTPMLYADVKNSVSNQVYKNIGFKEGGKITDIAFG</sequence>
<dbReference type="RefSeq" id="WP_019688209.1">
    <property type="nucleotide sequence ID" value="NZ_CP036496.1"/>
</dbReference>
<dbReference type="Gene3D" id="3.40.630.30">
    <property type="match status" value="1"/>
</dbReference>
<dbReference type="Proteomes" id="UP000254400">
    <property type="component" value="Unassembled WGS sequence"/>
</dbReference>
<name>A0A378Y2W8_PAEPO</name>
<dbReference type="PROSITE" id="PS51186">
    <property type="entry name" value="GNAT"/>
    <property type="match status" value="1"/>
</dbReference>
<protein>
    <submittedName>
        <fullName evidence="2">Acetyltransferase</fullName>
    </submittedName>
</protein>
<keyword evidence="2" id="KW-0808">Transferase</keyword>
<organism evidence="2 3">
    <name type="scientific">Paenibacillus polymyxa</name>
    <name type="common">Bacillus polymyxa</name>
    <dbReference type="NCBI Taxonomy" id="1406"/>
    <lineage>
        <taxon>Bacteria</taxon>
        <taxon>Bacillati</taxon>
        <taxon>Bacillota</taxon>
        <taxon>Bacilli</taxon>
        <taxon>Bacillales</taxon>
        <taxon>Paenibacillaceae</taxon>
        <taxon>Paenibacillus</taxon>
    </lineage>
</organism>